<dbReference type="AlphaFoldDB" id="A0AAU9AIQ4"/>
<evidence type="ECO:0000313" key="3">
    <source>
        <dbReference type="EMBL" id="BAV96708.1"/>
    </source>
</evidence>
<evidence type="ECO:0000313" key="4">
    <source>
        <dbReference type="Proteomes" id="UP000218824"/>
    </source>
</evidence>
<feature type="compositionally biased region" description="Basic and acidic residues" evidence="1">
    <location>
        <begin position="155"/>
        <end position="166"/>
    </location>
</feature>
<dbReference type="PROSITE" id="PS51257">
    <property type="entry name" value="PROKAR_LIPOPROTEIN"/>
    <property type="match status" value="1"/>
</dbReference>
<evidence type="ECO:0000256" key="1">
    <source>
        <dbReference type="SAM" id="MobiDB-lite"/>
    </source>
</evidence>
<proteinExistence type="predicted"/>
<feature type="chain" id="PRO_5043728632" evidence="2">
    <location>
        <begin position="23"/>
        <end position="196"/>
    </location>
</feature>
<dbReference type="KEGG" id="lem:LEN_1221"/>
<feature type="region of interest" description="Disordered" evidence="1">
    <location>
        <begin position="145"/>
        <end position="166"/>
    </location>
</feature>
<protein>
    <submittedName>
        <fullName evidence="3">Uncharacterized protein</fullName>
    </submittedName>
</protein>
<reference evidence="3 4" key="1">
    <citation type="journal article" date="2017" name="DNA Res.">
        <title>Complete genome sequence and expression profile of the commercial lytic enzyme producer Lysobacter enzymogenes M497-1.</title>
        <authorList>
            <person name="Takami H."/>
            <person name="Toyoda A."/>
            <person name="Uchiyama I."/>
            <person name="Itoh T."/>
            <person name="Takaki Y."/>
            <person name="Arai W."/>
            <person name="Nishi S."/>
            <person name="Kawai M."/>
            <person name="Shinya K."/>
            <person name="Ikeda H."/>
        </authorList>
    </citation>
    <scope>NUCLEOTIDE SEQUENCE [LARGE SCALE GENOMIC DNA]</scope>
    <source>
        <strain evidence="3 4">M497-1</strain>
    </source>
</reference>
<name>A0AAU9AIQ4_LYSEN</name>
<accession>A0AAU9AIQ4</accession>
<organism evidence="3 4">
    <name type="scientific">Lysobacter enzymogenes</name>
    <dbReference type="NCBI Taxonomy" id="69"/>
    <lineage>
        <taxon>Bacteria</taxon>
        <taxon>Pseudomonadati</taxon>
        <taxon>Pseudomonadota</taxon>
        <taxon>Gammaproteobacteria</taxon>
        <taxon>Lysobacterales</taxon>
        <taxon>Lysobacteraceae</taxon>
        <taxon>Lysobacter</taxon>
    </lineage>
</organism>
<gene>
    <name evidence="3" type="ORF">LEN_1221</name>
</gene>
<sequence>MKTVAKTIVSAVLGLACAAAQAAAPTAPDLPLRVSPWLEQAMDSKTCPLVDVLVGGAASGAKAPATRVATVWLAREDGYADPSAWPALYLSLGGRPLALRREGGPSDVEAQSLRERRGLSLRWSAPAERVSARLHLQAPRLYVETGDSWQPVPPDRAERARQGEDPTRTVWKGRLSLDLRGRAWEREVEVVSTCGP</sequence>
<keyword evidence="2" id="KW-0732">Signal</keyword>
<dbReference type="Proteomes" id="UP000218824">
    <property type="component" value="Chromosome"/>
</dbReference>
<evidence type="ECO:0000256" key="2">
    <source>
        <dbReference type="SAM" id="SignalP"/>
    </source>
</evidence>
<feature type="signal peptide" evidence="2">
    <location>
        <begin position="1"/>
        <end position="22"/>
    </location>
</feature>
<dbReference type="EMBL" id="AP014940">
    <property type="protein sequence ID" value="BAV96708.1"/>
    <property type="molecule type" value="Genomic_DNA"/>
</dbReference>